<name>A0AAD8V543_9PEZI</name>
<dbReference type="GO" id="GO:0005524">
    <property type="term" value="F:ATP binding"/>
    <property type="evidence" value="ECO:0007669"/>
    <property type="project" value="InterPro"/>
</dbReference>
<evidence type="ECO:0000259" key="1">
    <source>
        <dbReference type="Pfam" id="PF00069"/>
    </source>
</evidence>
<feature type="domain" description="Protein kinase" evidence="1">
    <location>
        <begin position="109"/>
        <end position="196"/>
    </location>
</feature>
<keyword evidence="3" id="KW-1185">Reference proteome</keyword>
<organism evidence="2 3">
    <name type="scientific">Colletotrichum navitas</name>
    <dbReference type="NCBI Taxonomy" id="681940"/>
    <lineage>
        <taxon>Eukaryota</taxon>
        <taxon>Fungi</taxon>
        <taxon>Dikarya</taxon>
        <taxon>Ascomycota</taxon>
        <taxon>Pezizomycotina</taxon>
        <taxon>Sordariomycetes</taxon>
        <taxon>Hypocreomycetidae</taxon>
        <taxon>Glomerellales</taxon>
        <taxon>Glomerellaceae</taxon>
        <taxon>Colletotrichum</taxon>
        <taxon>Colletotrichum graminicola species complex</taxon>
    </lineage>
</organism>
<proteinExistence type="predicted"/>
<sequence length="224" mass="26033">MKNLPFYDIARWQVHETEDDCDLIIQTNNRQAFYCTVFPSNFQRSLQLTDQWTKSYRPSDVEILYNRSEDVLIKRLHRVHVDSVVKCHFKPFGLSFGAARAKKELVTLKICCLHRVVYDRDRLIGILSIWINTKGVLLKARAEQNPPDLRKRWKTQINTSLEKLHQKGITWGDVEDENVLIDRDDNAWIIDFGGSYTCRWVDKEKAGTLAGDAQGLAKILDILQ</sequence>
<comment type="caution">
    <text evidence="2">The sequence shown here is derived from an EMBL/GenBank/DDBJ whole genome shotgun (WGS) entry which is preliminary data.</text>
</comment>
<dbReference type="GeneID" id="85439108"/>
<evidence type="ECO:0000313" key="3">
    <source>
        <dbReference type="Proteomes" id="UP001230504"/>
    </source>
</evidence>
<dbReference type="RefSeq" id="XP_060413396.1">
    <property type="nucleotide sequence ID" value="XM_060554868.1"/>
</dbReference>
<protein>
    <recommendedName>
        <fullName evidence="1">Protein kinase domain-containing protein</fullName>
    </recommendedName>
</protein>
<dbReference type="SUPFAM" id="SSF56112">
    <property type="entry name" value="Protein kinase-like (PK-like)"/>
    <property type="match status" value="1"/>
</dbReference>
<dbReference type="EMBL" id="JAHLJV010000035">
    <property type="protein sequence ID" value="KAK1589863.1"/>
    <property type="molecule type" value="Genomic_DNA"/>
</dbReference>
<dbReference type="Proteomes" id="UP001230504">
    <property type="component" value="Unassembled WGS sequence"/>
</dbReference>
<dbReference type="Gene3D" id="1.10.510.10">
    <property type="entry name" value="Transferase(Phosphotransferase) domain 1"/>
    <property type="match status" value="1"/>
</dbReference>
<dbReference type="InterPro" id="IPR011009">
    <property type="entry name" value="Kinase-like_dom_sf"/>
</dbReference>
<dbReference type="InterPro" id="IPR000719">
    <property type="entry name" value="Prot_kinase_dom"/>
</dbReference>
<dbReference type="GO" id="GO:0004672">
    <property type="term" value="F:protein kinase activity"/>
    <property type="evidence" value="ECO:0007669"/>
    <property type="project" value="InterPro"/>
</dbReference>
<reference evidence="2" key="1">
    <citation type="submission" date="2021-06" db="EMBL/GenBank/DDBJ databases">
        <title>Comparative genomics, transcriptomics and evolutionary studies reveal genomic signatures of adaptation to plant cell wall in hemibiotrophic fungi.</title>
        <authorList>
            <consortium name="DOE Joint Genome Institute"/>
            <person name="Baroncelli R."/>
            <person name="Diaz J.F."/>
            <person name="Benocci T."/>
            <person name="Peng M."/>
            <person name="Battaglia E."/>
            <person name="Haridas S."/>
            <person name="Andreopoulos W."/>
            <person name="Labutti K."/>
            <person name="Pangilinan J."/>
            <person name="Floch G.L."/>
            <person name="Makela M.R."/>
            <person name="Henrissat B."/>
            <person name="Grigoriev I.V."/>
            <person name="Crouch J.A."/>
            <person name="De Vries R.P."/>
            <person name="Sukno S.A."/>
            <person name="Thon M.R."/>
        </authorList>
    </citation>
    <scope>NUCLEOTIDE SEQUENCE</scope>
    <source>
        <strain evidence="2">CBS 125086</strain>
    </source>
</reference>
<dbReference type="AlphaFoldDB" id="A0AAD8V543"/>
<evidence type="ECO:0000313" key="2">
    <source>
        <dbReference type="EMBL" id="KAK1589863.1"/>
    </source>
</evidence>
<dbReference type="Pfam" id="PF00069">
    <property type="entry name" value="Pkinase"/>
    <property type="match status" value="1"/>
</dbReference>
<gene>
    <name evidence="2" type="ORF">LY79DRAFT_516879</name>
</gene>
<accession>A0AAD8V543</accession>